<protein>
    <submittedName>
        <fullName evidence="2">Uncharacterized protein</fullName>
    </submittedName>
</protein>
<accession>A0A444XFX2</accession>
<keyword evidence="3" id="KW-1185">Reference proteome</keyword>
<feature type="region of interest" description="Disordered" evidence="1">
    <location>
        <begin position="319"/>
        <end position="355"/>
    </location>
</feature>
<organism evidence="2 3">
    <name type="scientific">Arachis hypogaea</name>
    <name type="common">Peanut</name>
    <dbReference type="NCBI Taxonomy" id="3818"/>
    <lineage>
        <taxon>Eukaryota</taxon>
        <taxon>Viridiplantae</taxon>
        <taxon>Streptophyta</taxon>
        <taxon>Embryophyta</taxon>
        <taxon>Tracheophyta</taxon>
        <taxon>Spermatophyta</taxon>
        <taxon>Magnoliopsida</taxon>
        <taxon>eudicotyledons</taxon>
        <taxon>Gunneridae</taxon>
        <taxon>Pentapetalae</taxon>
        <taxon>rosids</taxon>
        <taxon>fabids</taxon>
        <taxon>Fabales</taxon>
        <taxon>Fabaceae</taxon>
        <taxon>Papilionoideae</taxon>
        <taxon>50 kb inversion clade</taxon>
        <taxon>dalbergioids sensu lato</taxon>
        <taxon>Dalbergieae</taxon>
        <taxon>Pterocarpus clade</taxon>
        <taxon>Arachis</taxon>
    </lineage>
</organism>
<comment type="caution">
    <text evidence="2">The sequence shown here is derived from an EMBL/GenBank/DDBJ whole genome shotgun (WGS) entry which is preliminary data.</text>
</comment>
<dbReference type="PANTHER" id="PTHR47718">
    <property type="entry name" value="OS01G0519700 PROTEIN"/>
    <property type="match status" value="1"/>
</dbReference>
<gene>
    <name evidence="2" type="ORF">Ahy_B09g095577</name>
</gene>
<proteinExistence type="predicted"/>
<evidence type="ECO:0000256" key="1">
    <source>
        <dbReference type="SAM" id="MobiDB-lite"/>
    </source>
</evidence>
<dbReference type="EMBL" id="SDMP01000019">
    <property type="protein sequence ID" value="RYQ88320.1"/>
    <property type="molecule type" value="Genomic_DNA"/>
</dbReference>
<dbReference type="AlphaFoldDB" id="A0A444XFX2"/>
<name>A0A444XFX2_ARAHY</name>
<evidence type="ECO:0000313" key="3">
    <source>
        <dbReference type="Proteomes" id="UP000289738"/>
    </source>
</evidence>
<sequence length="399" mass="46814">MLKQHRELSMSIRRTIENNEEAGIRPSKTYQSFVAGAGGHRELNFIEKDVRNYITREVRNVSEQEDAKEFGKYLLRVKEKNQNFFFELELEEDQSIKLAFWADARSRAAFEYFGDVISFDTTYNTNRALEACMPTTIHHWCIWHIMKKIPSKLNEYKGHADIEQEMSQVVWNSHSKDSFDRNWNYFLLNFGLVDNKWLSDLYEDRHIWVPIYLDHHFWAGMKSTQRSESMDSFFNKFITRNSSLIQFVKQYDNYLGSREQAERESDAADFYTVIPCATKSSIEAQNIFKFASESEELTAILHRAYDNVMAEMESLEAKRKGTSSLSHEDANLESVNELQSPPRIRTRGRPKNRLDSKLDKQIANATKKKKTKVLSEVKVMFFKFVVIEFIFLVNSLANM</sequence>
<dbReference type="Proteomes" id="UP000289738">
    <property type="component" value="Chromosome B09"/>
</dbReference>
<evidence type="ECO:0000313" key="2">
    <source>
        <dbReference type="EMBL" id="RYQ88320.1"/>
    </source>
</evidence>
<reference evidence="2 3" key="1">
    <citation type="submission" date="2019-01" db="EMBL/GenBank/DDBJ databases">
        <title>Sequencing of cultivated peanut Arachis hypogaea provides insights into genome evolution and oil improvement.</title>
        <authorList>
            <person name="Chen X."/>
        </authorList>
    </citation>
    <scope>NUCLEOTIDE SEQUENCE [LARGE SCALE GENOMIC DNA]</scope>
    <source>
        <strain evidence="3">cv. Fuhuasheng</strain>
        <tissue evidence="2">Leaves</tissue>
    </source>
</reference>